<keyword evidence="2" id="KW-1185">Reference proteome</keyword>
<dbReference type="EMBL" id="CAJHJT010000056">
    <property type="protein sequence ID" value="CAD7014768.1"/>
    <property type="molecule type" value="Genomic_DNA"/>
</dbReference>
<accession>A0A811VEK4</accession>
<dbReference type="AlphaFoldDB" id="A0A811VEK4"/>
<organism evidence="1 2">
    <name type="scientific">Ceratitis capitata</name>
    <name type="common">Mediterranean fruit fly</name>
    <name type="synonym">Tephritis capitata</name>
    <dbReference type="NCBI Taxonomy" id="7213"/>
    <lineage>
        <taxon>Eukaryota</taxon>
        <taxon>Metazoa</taxon>
        <taxon>Ecdysozoa</taxon>
        <taxon>Arthropoda</taxon>
        <taxon>Hexapoda</taxon>
        <taxon>Insecta</taxon>
        <taxon>Pterygota</taxon>
        <taxon>Neoptera</taxon>
        <taxon>Endopterygota</taxon>
        <taxon>Diptera</taxon>
        <taxon>Brachycera</taxon>
        <taxon>Muscomorpha</taxon>
        <taxon>Tephritoidea</taxon>
        <taxon>Tephritidae</taxon>
        <taxon>Ceratitis</taxon>
        <taxon>Ceratitis</taxon>
    </lineage>
</organism>
<comment type="caution">
    <text evidence="1">The sequence shown here is derived from an EMBL/GenBank/DDBJ whole genome shotgun (WGS) entry which is preliminary data.</text>
</comment>
<gene>
    <name evidence="1" type="ORF">CCAP1982_LOCUS22742</name>
</gene>
<evidence type="ECO:0000313" key="2">
    <source>
        <dbReference type="Proteomes" id="UP000606786"/>
    </source>
</evidence>
<name>A0A811VEK4_CERCA</name>
<dbReference type="Proteomes" id="UP000606786">
    <property type="component" value="Unassembled WGS sequence"/>
</dbReference>
<protein>
    <submittedName>
        <fullName evidence="1">(Mediterranean fruit fly) hypothetical protein</fullName>
    </submittedName>
</protein>
<evidence type="ECO:0000313" key="1">
    <source>
        <dbReference type="EMBL" id="CAD7014768.1"/>
    </source>
</evidence>
<sequence>MLGLTCFLIYLFAQFLVQWYSHLKTGLFLRYSWILTQLLNSIASRESLLPQQFPTKLIIHGAKIKLFSRSCSAL</sequence>
<reference evidence="1" key="1">
    <citation type="submission" date="2020-11" db="EMBL/GenBank/DDBJ databases">
        <authorList>
            <person name="Whitehead M."/>
        </authorList>
    </citation>
    <scope>NUCLEOTIDE SEQUENCE</scope>
    <source>
        <strain evidence="1">EGII</strain>
    </source>
</reference>
<proteinExistence type="predicted"/>